<feature type="region of interest" description="Disordered" evidence="1">
    <location>
        <begin position="1"/>
        <end position="38"/>
    </location>
</feature>
<name>A0AAW9CVQ2_BURTH</name>
<feature type="compositionally biased region" description="Gly residues" evidence="1">
    <location>
        <begin position="1"/>
        <end position="10"/>
    </location>
</feature>
<dbReference type="Proteomes" id="UP001272137">
    <property type="component" value="Unassembled WGS sequence"/>
</dbReference>
<feature type="compositionally biased region" description="Low complexity" evidence="1">
    <location>
        <begin position="18"/>
        <end position="38"/>
    </location>
</feature>
<comment type="caution">
    <text evidence="2">The sequence shown here is derived from an EMBL/GenBank/DDBJ whole genome shotgun (WGS) entry which is preliminary data.</text>
</comment>
<sequence length="38" mass="3589">MAATFGGGKAPPGRATEAQRPPASARPAAGHGHAPAPA</sequence>
<reference evidence="2" key="1">
    <citation type="submission" date="2018-08" db="EMBL/GenBank/DDBJ databases">
        <title>Identification of Burkholderia cepacia strains that express a Burkholderia pseudomallei-like capsular polysaccharide.</title>
        <authorList>
            <person name="Burtnick M.N."/>
            <person name="Vongsouvath M."/>
            <person name="Newton P."/>
            <person name="Wuthiekanun V."/>
            <person name="Limmathurotsakul D."/>
            <person name="Brett P.J."/>
            <person name="Chantratita N."/>
            <person name="Dance D.A."/>
        </authorList>
    </citation>
    <scope>NUCLEOTIDE SEQUENCE</scope>
    <source>
        <strain evidence="2">SBXCC001</strain>
    </source>
</reference>
<organism evidence="2 3">
    <name type="scientific">Burkholderia thailandensis</name>
    <dbReference type="NCBI Taxonomy" id="57975"/>
    <lineage>
        <taxon>Bacteria</taxon>
        <taxon>Pseudomonadati</taxon>
        <taxon>Pseudomonadota</taxon>
        <taxon>Betaproteobacteria</taxon>
        <taxon>Burkholderiales</taxon>
        <taxon>Burkholderiaceae</taxon>
        <taxon>Burkholderia</taxon>
        <taxon>pseudomallei group</taxon>
    </lineage>
</organism>
<evidence type="ECO:0000256" key="1">
    <source>
        <dbReference type="SAM" id="MobiDB-lite"/>
    </source>
</evidence>
<evidence type="ECO:0000313" key="2">
    <source>
        <dbReference type="EMBL" id="MDW9253098.1"/>
    </source>
</evidence>
<proteinExistence type="predicted"/>
<gene>
    <name evidence="2" type="ORF">C7S16_7037</name>
</gene>
<protein>
    <submittedName>
        <fullName evidence="2">Uncharacterized protein</fullName>
    </submittedName>
</protein>
<accession>A0AAW9CVQ2</accession>
<evidence type="ECO:0000313" key="3">
    <source>
        <dbReference type="Proteomes" id="UP001272137"/>
    </source>
</evidence>
<dbReference type="EMBL" id="QXCT01000001">
    <property type="protein sequence ID" value="MDW9253098.1"/>
    <property type="molecule type" value="Genomic_DNA"/>
</dbReference>
<dbReference type="AlphaFoldDB" id="A0AAW9CVQ2"/>